<dbReference type="PANTHER" id="PTHR17204:SF25">
    <property type="entry name" value="RRM DOMAIN-CONTAINING PROTEIN"/>
    <property type="match status" value="1"/>
</dbReference>
<evidence type="ECO:0000313" key="7">
    <source>
        <dbReference type="EMBL" id="KAG1363664.1"/>
    </source>
</evidence>
<dbReference type="GO" id="GO:0006397">
    <property type="term" value="P:mRNA processing"/>
    <property type="evidence" value="ECO:0007669"/>
    <property type="project" value="UniProtKB-KW"/>
</dbReference>
<organism evidence="7 8">
    <name type="scientific">Cocos nucifera</name>
    <name type="common">Coconut palm</name>
    <dbReference type="NCBI Taxonomy" id="13894"/>
    <lineage>
        <taxon>Eukaryota</taxon>
        <taxon>Viridiplantae</taxon>
        <taxon>Streptophyta</taxon>
        <taxon>Embryophyta</taxon>
        <taxon>Tracheophyta</taxon>
        <taxon>Spermatophyta</taxon>
        <taxon>Magnoliopsida</taxon>
        <taxon>Liliopsida</taxon>
        <taxon>Arecaceae</taxon>
        <taxon>Arecoideae</taxon>
        <taxon>Cocoseae</taxon>
        <taxon>Attaleinae</taxon>
        <taxon>Cocos</taxon>
    </lineage>
</organism>
<reference evidence="7" key="2">
    <citation type="submission" date="2019-07" db="EMBL/GenBank/DDBJ databases">
        <authorList>
            <person name="Yang Y."/>
            <person name="Bocs S."/>
            <person name="Baudouin L."/>
        </authorList>
    </citation>
    <scope>NUCLEOTIDE SEQUENCE</scope>
    <source>
        <tissue evidence="7">Spear leaf of Hainan Tall coconut</tissue>
    </source>
</reference>
<protein>
    <submittedName>
        <fullName evidence="7">Putative squamous cell carcinoma antigen recognized by T-cells 3</fullName>
    </submittedName>
</protein>
<name>A0A8K0N961_COCNU</name>
<dbReference type="GO" id="GO:0005634">
    <property type="term" value="C:nucleus"/>
    <property type="evidence" value="ECO:0007669"/>
    <property type="project" value="UniProtKB-SubCell"/>
</dbReference>
<evidence type="ECO:0000256" key="1">
    <source>
        <dbReference type="ARBA" id="ARBA00004123"/>
    </source>
</evidence>
<dbReference type="PANTHER" id="PTHR17204">
    <property type="entry name" value="PRE-MRNA PROCESSING PROTEIN PRP39-RELATED"/>
    <property type="match status" value="1"/>
</dbReference>
<keyword evidence="5" id="KW-0539">Nucleus</keyword>
<sequence length="306" mass="34703">MEEDRAEAGAAAIEETLKEEPPGGARDGDGATSEAEGKNPSSSSDSESDDEAAEGLQIETLEAALAENPLNYEAHVQDLEREWKDISLEAFTEIEKLYERGVQEYLVGFNYHTEYGKLDLIIKMKHNQSVSQCSPSGILKMRNLFERALTAAGLHIVEGNKIWEAYREFEQAILLTIDDNDNEEKAKQVQRIRALFHRQLSVPLVDLRSTLMDCKFWEGEQGNVNDINSEFDGIPSNVITSYQKAIEMYNARKQYEDQLSNPDTSDTDRLQQFKFVLLDTYITINYSRMEQNLDTSTCFVNCAPFN</sequence>
<gene>
    <name evidence="7" type="ORF">COCNU_11G004910</name>
</gene>
<evidence type="ECO:0000313" key="8">
    <source>
        <dbReference type="Proteomes" id="UP000797356"/>
    </source>
</evidence>
<dbReference type="Gene3D" id="1.25.40.10">
    <property type="entry name" value="Tetratricopeptide repeat domain"/>
    <property type="match status" value="1"/>
</dbReference>
<keyword evidence="2" id="KW-0507">mRNA processing</keyword>
<dbReference type="Proteomes" id="UP000797356">
    <property type="component" value="Chromosome 11"/>
</dbReference>
<comment type="subcellular location">
    <subcellularLocation>
        <location evidence="1">Nucleus</location>
    </subcellularLocation>
</comment>
<accession>A0A8K0N961</accession>
<reference evidence="7" key="1">
    <citation type="journal article" date="2017" name="Gigascience">
        <title>The genome draft of coconut (Cocos nucifera).</title>
        <authorList>
            <person name="Xiao Y."/>
            <person name="Xu P."/>
            <person name="Fan H."/>
            <person name="Baudouin L."/>
            <person name="Xia W."/>
            <person name="Bocs S."/>
            <person name="Xu J."/>
            <person name="Li Q."/>
            <person name="Guo A."/>
            <person name="Zhou L."/>
            <person name="Li J."/>
            <person name="Wu Y."/>
            <person name="Ma Z."/>
            <person name="Armero A."/>
            <person name="Issali A.E."/>
            <person name="Liu N."/>
            <person name="Peng M."/>
            <person name="Yang Y."/>
        </authorList>
    </citation>
    <scope>NUCLEOTIDE SEQUENCE</scope>
    <source>
        <tissue evidence="7">Spear leaf of Hainan Tall coconut</tissue>
    </source>
</reference>
<comment type="caution">
    <text evidence="7">The sequence shown here is derived from an EMBL/GenBank/DDBJ whole genome shotgun (WGS) entry which is preliminary data.</text>
</comment>
<feature type="region of interest" description="Disordered" evidence="6">
    <location>
        <begin position="1"/>
        <end position="54"/>
    </location>
</feature>
<proteinExistence type="predicted"/>
<dbReference type="GO" id="GO:0008380">
    <property type="term" value="P:RNA splicing"/>
    <property type="evidence" value="ECO:0007669"/>
    <property type="project" value="UniProtKB-KW"/>
</dbReference>
<evidence type="ECO:0000256" key="5">
    <source>
        <dbReference type="ARBA" id="ARBA00023242"/>
    </source>
</evidence>
<dbReference type="SUPFAM" id="SSF48452">
    <property type="entry name" value="TPR-like"/>
    <property type="match status" value="1"/>
</dbReference>
<dbReference type="InterPro" id="IPR011990">
    <property type="entry name" value="TPR-like_helical_dom_sf"/>
</dbReference>
<dbReference type="OrthoDB" id="360390at2759"/>
<keyword evidence="4" id="KW-0508">mRNA splicing</keyword>
<feature type="compositionally biased region" description="Basic and acidic residues" evidence="6">
    <location>
        <begin position="15"/>
        <end position="29"/>
    </location>
</feature>
<keyword evidence="8" id="KW-1185">Reference proteome</keyword>
<keyword evidence="3" id="KW-0677">Repeat</keyword>
<evidence type="ECO:0000256" key="3">
    <source>
        <dbReference type="ARBA" id="ARBA00022737"/>
    </source>
</evidence>
<evidence type="ECO:0000256" key="2">
    <source>
        <dbReference type="ARBA" id="ARBA00022664"/>
    </source>
</evidence>
<dbReference type="EMBL" id="CM017882">
    <property type="protein sequence ID" value="KAG1363664.1"/>
    <property type="molecule type" value="Genomic_DNA"/>
</dbReference>
<evidence type="ECO:0000256" key="4">
    <source>
        <dbReference type="ARBA" id="ARBA00023187"/>
    </source>
</evidence>
<evidence type="ECO:0000256" key="6">
    <source>
        <dbReference type="SAM" id="MobiDB-lite"/>
    </source>
</evidence>
<dbReference type="Pfam" id="PF23240">
    <property type="entry name" value="HAT_PRP39_N"/>
    <property type="match status" value="1"/>
</dbReference>
<dbReference type="AlphaFoldDB" id="A0A8K0N961"/>